<dbReference type="AlphaFoldDB" id="A0A327R5J7"/>
<dbReference type="Pfam" id="PF12867">
    <property type="entry name" value="DinB_2"/>
    <property type="match status" value="1"/>
</dbReference>
<feature type="domain" description="DinB-like" evidence="1">
    <location>
        <begin position="10"/>
        <end position="144"/>
    </location>
</feature>
<evidence type="ECO:0000259" key="1">
    <source>
        <dbReference type="Pfam" id="PF12867"/>
    </source>
</evidence>
<comment type="caution">
    <text evidence="2">The sequence shown here is derived from an EMBL/GenBank/DDBJ whole genome shotgun (WGS) entry which is preliminary data.</text>
</comment>
<sequence>MDFAFDTTIKNRTLLKHFLETFTLEQLNKVPEGYSNNIFWNVAHTVVTQQLLVYKLSGLPMIISDDLVDAYRKGTKVVRDVSQAEVDLVKGLLFSTIEKTKEDYNNRIFQTYHEYTVTTKSTLTNVDEAIAFNNFHEGIHLGYILALKKNI</sequence>
<dbReference type="SUPFAM" id="SSF109854">
    <property type="entry name" value="DinB/YfiT-like putative metalloenzymes"/>
    <property type="match status" value="1"/>
</dbReference>
<accession>A0A327R5J7</accession>
<dbReference type="Proteomes" id="UP000248703">
    <property type="component" value="Unassembled WGS sequence"/>
</dbReference>
<dbReference type="InterPro" id="IPR034660">
    <property type="entry name" value="DinB/YfiT-like"/>
</dbReference>
<proteinExistence type="predicted"/>
<evidence type="ECO:0000313" key="2">
    <source>
        <dbReference type="EMBL" id="RAJ12116.1"/>
    </source>
</evidence>
<reference evidence="2 3" key="1">
    <citation type="submission" date="2018-06" db="EMBL/GenBank/DDBJ databases">
        <title>Genomic Encyclopedia of Archaeal and Bacterial Type Strains, Phase II (KMG-II): from individual species to whole genera.</title>
        <authorList>
            <person name="Goeker M."/>
        </authorList>
    </citation>
    <scope>NUCLEOTIDE SEQUENCE [LARGE SCALE GENOMIC DNA]</scope>
    <source>
        <strain evidence="2 3">DSM 24464</strain>
    </source>
</reference>
<dbReference type="InterPro" id="IPR024775">
    <property type="entry name" value="DinB-like"/>
</dbReference>
<dbReference type="EMBL" id="QLLO01000009">
    <property type="protein sequence ID" value="RAJ12116.1"/>
    <property type="molecule type" value="Genomic_DNA"/>
</dbReference>
<evidence type="ECO:0000313" key="3">
    <source>
        <dbReference type="Proteomes" id="UP000248703"/>
    </source>
</evidence>
<gene>
    <name evidence="2" type="ORF">LY08_02368</name>
</gene>
<name>A0A327R5J7_9FLAO</name>
<keyword evidence="3" id="KW-1185">Reference proteome</keyword>
<organism evidence="2 3">
    <name type="scientific">Olleya aquimaris</name>
    <dbReference type="NCBI Taxonomy" id="639310"/>
    <lineage>
        <taxon>Bacteria</taxon>
        <taxon>Pseudomonadati</taxon>
        <taxon>Bacteroidota</taxon>
        <taxon>Flavobacteriia</taxon>
        <taxon>Flavobacteriales</taxon>
        <taxon>Flavobacteriaceae</taxon>
    </lineage>
</organism>
<dbReference type="OrthoDB" id="4295522at2"/>
<dbReference type="Gene3D" id="1.20.120.450">
    <property type="entry name" value="dinb family like domain"/>
    <property type="match status" value="1"/>
</dbReference>
<protein>
    <submittedName>
        <fullName evidence="2">DinB family protein</fullName>
    </submittedName>
</protein>
<dbReference type="RefSeq" id="WP_111660636.1">
    <property type="nucleotide sequence ID" value="NZ_QLLO01000009.1"/>
</dbReference>